<evidence type="ECO:0008006" key="4">
    <source>
        <dbReference type="Google" id="ProtNLM"/>
    </source>
</evidence>
<dbReference type="PROSITE" id="PS51257">
    <property type="entry name" value="PROKAR_LIPOPROTEIN"/>
    <property type="match status" value="1"/>
</dbReference>
<comment type="caution">
    <text evidence="2">The sequence shown here is derived from an EMBL/GenBank/DDBJ whole genome shotgun (WGS) entry which is preliminary data.</text>
</comment>
<organism evidence="2 3">
    <name type="scientific">Tautonia sociabilis</name>
    <dbReference type="NCBI Taxonomy" id="2080755"/>
    <lineage>
        <taxon>Bacteria</taxon>
        <taxon>Pseudomonadati</taxon>
        <taxon>Planctomycetota</taxon>
        <taxon>Planctomycetia</taxon>
        <taxon>Isosphaerales</taxon>
        <taxon>Isosphaeraceae</taxon>
        <taxon>Tautonia</taxon>
    </lineage>
</organism>
<dbReference type="AlphaFoldDB" id="A0A432ME55"/>
<dbReference type="RefSeq" id="WP_126727616.1">
    <property type="nucleotide sequence ID" value="NZ_RYZH01000059.1"/>
</dbReference>
<sequence length="154" mass="17266">MFHRFRFRFRFRFRIGAHHAVLLAWLVAAGCGDPDAPEIARVTGTVTRAGKPVPNLTVNFMPTEGRPSWGITDEQGRYELEYNADYKGAKVDHHKVYVVFNAASLDADVSGEVGPQSLTAEDRQDIQRKYGSEQTTQLEVDVTEDGQVIDLKLD</sequence>
<name>A0A432ME55_9BACT</name>
<dbReference type="Proteomes" id="UP000280296">
    <property type="component" value="Unassembled WGS sequence"/>
</dbReference>
<dbReference type="OrthoDB" id="286727at2"/>
<proteinExistence type="predicted"/>
<feature type="signal peptide" evidence="1">
    <location>
        <begin position="1"/>
        <end position="29"/>
    </location>
</feature>
<evidence type="ECO:0000256" key="1">
    <source>
        <dbReference type="SAM" id="SignalP"/>
    </source>
</evidence>
<evidence type="ECO:0000313" key="3">
    <source>
        <dbReference type="Proteomes" id="UP000280296"/>
    </source>
</evidence>
<evidence type="ECO:0000313" key="2">
    <source>
        <dbReference type="EMBL" id="RUL83495.1"/>
    </source>
</evidence>
<keyword evidence="1" id="KW-0732">Signal</keyword>
<protein>
    <recommendedName>
        <fullName evidence="4">Carboxypeptidase regulatory-like domain-containing protein</fullName>
    </recommendedName>
</protein>
<feature type="chain" id="PRO_5019512079" description="Carboxypeptidase regulatory-like domain-containing protein" evidence="1">
    <location>
        <begin position="30"/>
        <end position="154"/>
    </location>
</feature>
<dbReference type="EMBL" id="RYZH01000059">
    <property type="protein sequence ID" value="RUL83495.1"/>
    <property type="molecule type" value="Genomic_DNA"/>
</dbReference>
<gene>
    <name evidence="2" type="ORF">TsocGM_22000</name>
</gene>
<accession>A0A432ME55</accession>
<keyword evidence="3" id="KW-1185">Reference proteome</keyword>
<reference evidence="2 3" key="2">
    <citation type="submission" date="2019-01" db="EMBL/GenBank/DDBJ databases">
        <title>Tautonia sociabilis, a novel thermotolerant planctomycete of Isosphaeraceae family, isolated from a 4000 m deep subterranean habitat.</title>
        <authorList>
            <person name="Kovaleva O.L."/>
            <person name="Elcheninov A.G."/>
            <person name="Van Heerden E."/>
            <person name="Toshchakov S.V."/>
            <person name="Novikov A."/>
            <person name="Bonch-Osmolovskaya E.A."/>
            <person name="Kublanov I.V."/>
        </authorList>
    </citation>
    <scope>NUCLEOTIDE SEQUENCE [LARGE SCALE GENOMIC DNA]</scope>
    <source>
        <strain evidence="2 3">GM2012</strain>
    </source>
</reference>
<reference evidence="2 3" key="1">
    <citation type="submission" date="2018-12" db="EMBL/GenBank/DDBJ databases">
        <authorList>
            <person name="Toschakov S.V."/>
        </authorList>
    </citation>
    <scope>NUCLEOTIDE SEQUENCE [LARGE SCALE GENOMIC DNA]</scope>
    <source>
        <strain evidence="2 3">GM2012</strain>
    </source>
</reference>